<evidence type="ECO:0008006" key="3">
    <source>
        <dbReference type="Google" id="ProtNLM"/>
    </source>
</evidence>
<name>A0A2S6H338_9GAMM</name>
<comment type="caution">
    <text evidence="1">The sequence shown here is derived from an EMBL/GenBank/DDBJ whole genome shotgun (WGS) entry which is preliminary data.</text>
</comment>
<dbReference type="RefSeq" id="WP_181049855.1">
    <property type="nucleotide sequence ID" value="NZ_PTIY01000005.1"/>
</dbReference>
<gene>
    <name evidence="1" type="ORF">B0F88_10510</name>
</gene>
<proteinExistence type="predicted"/>
<dbReference type="AlphaFoldDB" id="A0A2S6H338"/>
<reference evidence="1 2" key="1">
    <citation type="submission" date="2018-02" db="EMBL/GenBank/DDBJ databases">
        <title>Subsurface microbial communities from deep shales in Ohio and West Virginia, USA.</title>
        <authorList>
            <person name="Wrighton K."/>
        </authorList>
    </citation>
    <scope>NUCLEOTIDE SEQUENCE [LARGE SCALE GENOMIC DNA]</scope>
    <source>
        <strain evidence="1 2">OWC-G53F</strain>
    </source>
</reference>
<keyword evidence="2" id="KW-1185">Reference proteome</keyword>
<dbReference type="EMBL" id="PTIY01000005">
    <property type="protein sequence ID" value="PPK71898.1"/>
    <property type="molecule type" value="Genomic_DNA"/>
</dbReference>
<dbReference type="Proteomes" id="UP000238071">
    <property type="component" value="Unassembled WGS sequence"/>
</dbReference>
<organism evidence="1 2">
    <name type="scientific">Methylobacter tundripaludum</name>
    <dbReference type="NCBI Taxonomy" id="173365"/>
    <lineage>
        <taxon>Bacteria</taxon>
        <taxon>Pseudomonadati</taxon>
        <taxon>Pseudomonadota</taxon>
        <taxon>Gammaproteobacteria</taxon>
        <taxon>Methylococcales</taxon>
        <taxon>Methylococcaceae</taxon>
        <taxon>Methylobacter</taxon>
    </lineage>
</organism>
<protein>
    <recommendedName>
        <fullName evidence="3">HTH cro/C1-type domain-containing protein</fullName>
    </recommendedName>
</protein>
<accession>A0A2S6H338</accession>
<evidence type="ECO:0000313" key="2">
    <source>
        <dbReference type="Proteomes" id="UP000238071"/>
    </source>
</evidence>
<sequence>MKTVLEYLDDLKAKTGSDYRSAKLLNIEKSSISMIRSRGKMSDETAIKMADLLGIDRNEVVIAATIARSEGEVKKTWENISKLSGIAASVAIACILTGNEVESADFDNINNNQHVIHYAKSLTVTWDAKNSVSNFNIKCL</sequence>
<evidence type="ECO:0000313" key="1">
    <source>
        <dbReference type="EMBL" id="PPK71898.1"/>
    </source>
</evidence>